<feature type="region of interest" description="Disordered" evidence="2">
    <location>
        <begin position="728"/>
        <end position="751"/>
    </location>
</feature>
<gene>
    <name evidence="4" type="ORF">SCLTRI_LOCUS95</name>
</gene>
<evidence type="ECO:0000313" key="5">
    <source>
        <dbReference type="Proteomes" id="UP000624404"/>
    </source>
</evidence>
<comment type="caution">
    <text evidence="4">The sequence shown here is derived from an EMBL/GenBank/DDBJ whole genome shotgun (WGS) entry which is preliminary data.</text>
</comment>
<evidence type="ECO:0000313" key="4">
    <source>
        <dbReference type="EMBL" id="CAD6439197.1"/>
    </source>
</evidence>
<accession>A0A8H2VLC2</accession>
<proteinExistence type="predicted"/>
<keyword evidence="5" id="KW-1185">Reference proteome</keyword>
<feature type="coiled-coil region" evidence="1">
    <location>
        <begin position="80"/>
        <end position="110"/>
    </location>
</feature>
<organism evidence="4 5">
    <name type="scientific">Sclerotinia trifoliorum</name>
    <dbReference type="NCBI Taxonomy" id="28548"/>
    <lineage>
        <taxon>Eukaryota</taxon>
        <taxon>Fungi</taxon>
        <taxon>Dikarya</taxon>
        <taxon>Ascomycota</taxon>
        <taxon>Pezizomycotina</taxon>
        <taxon>Leotiomycetes</taxon>
        <taxon>Helotiales</taxon>
        <taxon>Sclerotiniaceae</taxon>
        <taxon>Sclerotinia</taxon>
    </lineage>
</organism>
<protein>
    <submittedName>
        <fullName evidence="4">10a4455c-7e71-4261-a8fb-5f2d8e25d6c3-CDS</fullName>
    </submittedName>
</protein>
<sequence>MTLDIKKHYLDFEKAFHAPFDEMGSNKESDSHIAQSVSNALSNTFANSKNTHEREVDGYHPINTTGPTKHMEVDRGVLDVDNFSLNKSRLQTRRDELERERTDMNQLQVAWLEAVEALRTGKAWKGMNEKQKSAYDRAIRFRARSTTPHPDSYWICIEKYAARIFTVIEELEAVGISTQSADLHNILSKADRALVLPLEQCRRMDRRLHIVELLEIECLGPCGESKGFHQFSKDQRAKETNWCLECVKSKDITDQKEKLERAIARRRNDTVKIGQEPRKLWAPEVAIEVMQELTVGHTSVNSAHCSGALSGEDIPSKDSLSDIQTTGKKAVVNSGSAVNAGNTVTTHEAPVTDMKPTDTTPHPKETLYSQAQDIITNVPGVKASPTHLPHSNANLFQHQSFGMTNNNISDLAETHVGLANGTSLNHKYSTQDLEAMKEKELVTANTPMRECSPWVFAIENTLPCWKQAGFTGCFNLDGKLYSSITSPVVFRQLNDSGFSDKLLRALMTKSLQQQSVTIPLFPNNDEKWRLPRFILNGQLCERRRYAMQLPVPTKKRIPLVLADRDLDLVSDAEWKILAESESFSLSLAECSSRTEQASVKNEQKFSSFSHHVSDHYTELKLLQHSSPPKVPMQTDSHRTYGSELPHSPYYDTFTSLSTHAPSASLGIETQDMTYEARKKVLASGASPKFNEEQIAENAKTFNNIGIQHTEISPVAEACAGLKAHQKTIPSKVSPPTRHEQVGNLDGFDGYSASQYAKQRPSSSYYAKWEENQKTMPKPQNDFNVPINYFDSRIAERSINSCDAYEDEHRNAIYKKEEQNKFDATSAGSHLQDYAIRNLENRERADVKRQERESATNRESTEIVHNDFAKTELANTEVAVVSEMPVPTSPGELDAHTFTLDVAKLGEVPQAQNVELIITETNFAHEVNEDEYDNDAESEDSWTMAEEEGVNEFKEVGEWEML</sequence>
<keyword evidence="1" id="KW-0175">Coiled coil</keyword>
<name>A0A8H2VLC2_9HELO</name>
<evidence type="ECO:0000256" key="1">
    <source>
        <dbReference type="SAM" id="Coils"/>
    </source>
</evidence>
<dbReference type="Proteomes" id="UP000624404">
    <property type="component" value="Unassembled WGS sequence"/>
</dbReference>
<evidence type="ECO:0000256" key="2">
    <source>
        <dbReference type="SAM" id="MobiDB-lite"/>
    </source>
</evidence>
<dbReference type="Pfam" id="PF12898">
    <property type="entry name" value="Stc1"/>
    <property type="match status" value="1"/>
</dbReference>
<feature type="domain" description="Stc1" evidence="3">
    <location>
        <begin position="214"/>
        <end position="247"/>
    </location>
</feature>
<reference evidence="4" key="1">
    <citation type="submission" date="2020-10" db="EMBL/GenBank/DDBJ databases">
        <authorList>
            <person name="Kusch S."/>
        </authorList>
    </citation>
    <scope>NUCLEOTIDE SEQUENCE</scope>
    <source>
        <strain evidence="4">SwB9</strain>
    </source>
</reference>
<dbReference type="InterPro" id="IPR024630">
    <property type="entry name" value="Stc1"/>
</dbReference>
<evidence type="ECO:0000259" key="3">
    <source>
        <dbReference type="Pfam" id="PF12898"/>
    </source>
</evidence>
<dbReference type="OrthoDB" id="3545320at2759"/>
<dbReference type="EMBL" id="CAJHIA010000002">
    <property type="protein sequence ID" value="CAD6439197.1"/>
    <property type="molecule type" value="Genomic_DNA"/>
</dbReference>
<dbReference type="AlphaFoldDB" id="A0A8H2VLC2"/>